<organism evidence="2 3">
    <name type="scientific">Streptomyces cavernicola</name>
    <dbReference type="NCBI Taxonomy" id="3043613"/>
    <lineage>
        <taxon>Bacteria</taxon>
        <taxon>Bacillati</taxon>
        <taxon>Actinomycetota</taxon>
        <taxon>Actinomycetes</taxon>
        <taxon>Kitasatosporales</taxon>
        <taxon>Streptomycetaceae</taxon>
        <taxon>Streptomyces</taxon>
    </lineage>
</organism>
<dbReference type="EMBL" id="JASCIQ010000053">
    <property type="protein sequence ID" value="MDI3408848.1"/>
    <property type="molecule type" value="Genomic_DNA"/>
</dbReference>
<keyword evidence="3" id="KW-1185">Reference proteome</keyword>
<gene>
    <name evidence="2" type="ORF">QIS96_34155</name>
</gene>
<feature type="domain" description="DUF5753" evidence="1">
    <location>
        <begin position="21"/>
        <end position="195"/>
    </location>
</feature>
<sequence>MTTTQPWSTMLAEGVDTVQDNFLNLTRRTTTSRHYLTGVVWGNLQTADYARAMFRACETIFPVPGDIEAAVAKRVARGDLIGKDGREYHVVMRAPALKTRFAGMDDDVVRGQLTRLSEALDLPGLRLGIIPDRADLKTFPGTSFSILLDGRQVQIETHSAIHIISDPDEIGVYERAHAGLAESAVYGDEARALIDAELAAIA</sequence>
<evidence type="ECO:0000313" key="2">
    <source>
        <dbReference type="EMBL" id="MDI3408848.1"/>
    </source>
</evidence>
<evidence type="ECO:0000313" key="3">
    <source>
        <dbReference type="Proteomes" id="UP001223978"/>
    </source>
</evidence>
<proteinExistence type="predicted"/>
<dbReference type="InterPro" id="IPR043917">
    <property type="entry name" value="DUF5753"/>
</dbReference>
<name>A0ABT6SN42_9ACTN</name>
<evidence type="ECO:0000259" key="1">
    <source>
        <dbReference type="Pfam" id="PF19054"/>
    </source>
</evidence>
<protein>
    <submittedName>
        <fullName evidence="2">DUF5753 domain-containing protein</fullName>
    </submittedName>
</protein>
<dbReference type="RefSeq" id="WP_282546726.1">
    <property type="nucleotide sequence ID" value="NZ_JASCIQ010000053.1"/>
</dbReference>
<reference evidence="2 3" key="1">
    <citation type="submission" date="2023-05" db="EMBL/GenBank/DDBJ databases">
        <title>Draft genome sequence of Streptomyces sp. B-S-A6 isolated from a cave soil in Thailand.</title>
        <authorList>
            <person name="Chamroensaksri N."/>
            <person name="Muangham S."/>
        </authorList>
    </citation>
    <scope>NUCLEOTIDE SEQUENCE [LARGE SCALE GENOMIC DNA]</scope>
    <source>
        <strain evidence="2 3">B-S-A6</strain>
    </source>
</reference>
<dbReference type="Proteomes" id="UP001223978">
    <property type="component" value="Unassembled WGS sequence"/>
</dbReference>
<dbReference type="Pfam" id="PF19054">
    <property type="entry name" value="DUF5753"/>
    <property type="match status" value="1"/>
</dbReference>
<accession>A0ABT6SN42</accession>
<comment type="caution">
    <text evidence="2">The sequence shown here is derived from an EMBL/GenBank/DDBJ whole genome shotgun (WGS) entry which is preliminary data.</text>
</comment>